<gene>
    <name evidence="2" type="ORF">P24_17563</name>
</gene>
<proteinExistence type="predicted"/>
<evidence type="ECO:0000313" key="3">
    <source>
        <dbReference type="Proteomes" id="UP000006746"/>
    </source>
</evidence>
<comment type="caution">
    <text evidence="2">The sequence shown here is derived from an EMBL/GenBank/DDBJ whole genome shotgun (WGS) entry which is preliminary data.</text>
</comment>
<dbReference type="Proteomes" id="UP000006746">
    <property type="component" value="Unassembled WGS sequence"/>
</dbReference>
<dbReference type="eggNOG" id="ENOG5033CHS">
    <property type="taxonomic scope" value="Bacteria"/>
</dbReference>
<dbReference type="STRING" id="1207063.P24_17563"/>
<sequence>MTGYNDDNSISQARKARPVITFDYSLYEHYLEDSDLTEDRKREFLETLWNLIVELMSLGYEAHPVQQAQDACGKPSNTHTHPPISGRIPVQSEGRFLENDFSSAAQGEPRKATERIQE</sequence>
<protein>
    <submittedName>
        <fullName evidence="2">Uncharacterized protein</fullName>
    </submittedName>
</protein>
<organism evidence="2 3">
    <name type="scientific">Oceanibaculum indicum P24</name>
    <dbReference type="NCBI Taxonomy" id="1207063"/>
    <lineage>
        <taxon>Bacteria</taxon>
        <taxon>Pseudomonadati</taxon>
        <taxon>Pseudomonadota</taxon>
        <taxon>Alphaproteobacteria</taxon>
        <taxon>Rhodospirillales</taxon>
        <taxon>Oceanibaculaceae</taxon>
        <taxon>Oceanibaculum</taxon>
    </lineage>
</organism>
<feature type="region of interest" description="Disordered" evidence="1">
    <location>
        <begin position="65"/>
        <end position="92"/>
    </location>
</feature>
<accession>K2IEK4</accession>
<dbReference type="RefSeq" id="WP_008946113.1">
    <property type="nucleotide sequence ID" value="NZ_AMRL01000036.1"/>
</dbReference>
<dbReference type="EMBL" id="AMRL01000036">
    <property type="protein sequence ID" value="EKE68461.1"/>
    <property type="molecule type" value="Genomic_DNA"/>
</dbReference>
<keyword evidence="3" id="KW-1185">Reference proteome</keyword>
<evidence type="ECO:0000313" key="2">
    <source>
        <dbReference type="EMBL" id="EKE68461.1"/>
    </source>
</evidence>
<evidence type="ECO:0000256" key="1">
    <source>
        <dbReference type="SAM" id="MobiDB-lite"/>
    </source>
</evidence>
<name>K2IEK4_9PROT</name>
<reference evidence="2 3" key="1">
    <citation type="journal article" date="2012" name="J. Bacteriol.">
        <title>Genome Sequence of Oceanibaculum indicum Type Strain P24.</title>
        <authorList>
            <person name="Lai Q."/>
            <person name="Shao Z."/>
        </authorList>
    </citation>
    <scope>NUCLEOTIDE SEQUENCE [LARGE SCALE GENOMIC DNA]</scope>
    <source>
        <strain evidence="2 3">P24</strain>
    </source>
</reference>
<dbReference type="AlphaFoldDB" id="K2IEK4"/>